<gene>
    <name evidence="1" type="ORF">GXM19_03640</name>
</gene>
<evidence type="ECO:0000313" key="2">
    <source>
        <dbReference type="Proteomes" id="UP000464211"/>
    </source>
</evidence>
<dbReference type="Proteomes" id="UP000464211">
    <property type="component" value="Chromosome"/>
</dbReference>
<evidence type="ECO:0000313" key="1">
    <source>
        <dbReference type="EMBL" id="QIA33429.1"/>
    </source>
</evidence>
<dbReference type="AlphaFoldDB" id="A0A858B445"/>
<dbReference type="GeneID" id="92849504"/>
<sequence>MRAMIEIEWMDGLVTKVPEFALGDVFGESVQVELDFKFDDVSEGLWVEVRHHKPDEGSDGDPRERACTLHADCHYGLVDAVDLDRIFCVLFEGQPRICRIAGELVNLSRACAMAQG</sequence>
<dbReference type="RefSeq" id="WP_040359438.1">
    <property type="nucleotide sequence ID" value="NZ_AAVN02000006.1"/>
</dbReference>
<proteinExistence type="predicted"/>
<protein>
    <submittedName>
        <fullName evidence="1">Uncharacterized protein</fullName>
    </submittedName>
</protein>
<dbReference type="EMBL" id="CP048433">
    <property type="protein sequence ID" value="QIA33429.1"/>
    <property type="molecule type" value="Genomic_DNA"/>
</dbReference>
<organism evidence="1 2">
    <name type="scientific">Collinsella aerofaciens (strain ATCC 25986 / DSM 3979 / JCM 10188 / KCTC 3647 / NCTC 11838 / VPI 1003)</name>
    <dbReference type="NCBI Taxonomy" id="411903"/>
    <lineage>
        <taxon>Bacteria</taxon>
        <taxon>Bacillati</taxon>
        <taxon>Actinomycetota</taxon>
        <taxon>Coriobacteriia</taxon>
        <taxon>Coriobacteriales</taxon>
        <taxon>Coriobacteriaceae</taxon>
        <taxon>Collinsella</taxon>
    </lineage>
</organism>
<accession>A0A858B445</accession>
<reference evidence="1 2" key="1">
    <citation type="submission" date="2020-01" db="EMBL/GenBank/DDBJ databases">
        <title>Complete genome sequence of Collinsella aerofaciens JCM 10188(T).</title>
        <authorList>
            <person name="Tourlousse D.M."/>
            <person name="Sakamoto M."/>
            <person name="Miura T."/>
            <person name="Narita K."/>
            <person name="Ohashi A."/>
            <person name="Uchino Y."/>
            <person name="Yamazoe A."/>
            <person name="Kameyama K."/>
            <person name="Terauchi J."/>
            <person name="Ohkuma M."/>
            <person name="Kawasaki H."/>
            <person name="Sekiguchi Y."/>
        </authorList>
    </citation>
    <scope>NUCLEOTIDE SEQUENCE [LARGE SCALE GENOMIC DNA]</scope>
    <source>
        <strain evidence="1 2">JCM 10188</strain>
    </source>
</reference>
<name>A0A858B445_COLAA</name>